<keyword evidence="4 5" id="KW-0238">DNA-binding</keyword>
<accession>A0A8S3WWM6</accession>
<evidence type="ECO:0000256" key="5">
    <source>
        <dbReference type="PROSITE-ProRule" id="PRU00309"/>
    </source>
</evidence>
<dbReference type="SMART" id="SM00980">
    <property type="entry name" value="THAP"/>
    <property type="match status" value="1"/>
</dbReference>
<dbReference type="InterPro" id="IPR048365">
    <property type="entry name" value="TNP-like_RNaseH_N"/>
</dbReference>
<dbReference type="OrthoDB" id="7107965at2759"/>
<gene>
    <name evidence="7" type="ORF">PAPOLLO_LOCUS11057</name>
</gene>
<dbReference type="PROSITE" id="PS50950">
    <property type="entry name" value="ZF_THAP"/>
    <property type="match status" value="1"/>
</dbReference>
<name>A0A8S3WWM6_PARAO</name>
<evidence type="ECO:0000256" key="3">
    <source>
        <dbReference type="ARBA" id="ARBA00022833"/>
    </source>
</evidence>
<keyword evidence="3" id="KW-0862">Zinc</keyword>
<dbReference type="GO" id="GO:0003677">
    <property type="term" value="F:DNA binding"/>
    <property type="evidence" value="ECO:0007669"/>
    <property type="project" value="UniProtKB-UniRule"/>
</dbReference>
<dbReference type="AlphaFoldDB" id="A0A8S3WWM6"/>
<evidence type="ECO:0000313" key="7">
    <source>
        <dbReference type="EMBL" id="CAG4985531.1"/>
    </source>
</evidence>
<dbReference type="EMBL" id="CAJQZP010000792">
    <property type="protein sequence ID" value="CAG4985531.1"/>
    <property type="molecule type" value="Genomic_DNA"/>
</dbReference>
<dbReference type="GO" id="GO:0008270">
    <property type="term" value="F:zinc ion binding"/>
    <property type="evidence" value="ECO:0007669"/>
    <property type="project" value="UniProtKB-KW"/>
</dbReference>
<organism evidence="7 8">
    <name type="scientific">Parnassius apollo</name>
    <name type="common">Apollo butterfly</name>
    <name type="synonym">Papilio apollo</name>
    <dbReference type="NCBI Taxonomy" id="110799"/>
    <lineage>
        <taxon>Eukaryota</taxon>
        <taxon>Metazoa</taxon>
        <taxon>Ecdysozoa</taxon>
        <taxon>Arthropoda</taxon>
        <taxon>Hexapoda</taxon>
        <taxon>Insecta</taxon>
        <taxon>Pterygota</taxon>
        <taxon>Neoptera</taxon>
        <taxon>Endopterygota</taxon>
        <taxon>Lepidoptera</taxon>
        <taxon>Glossata</taxon>
        <taxon>Ditrysia</taxon>
        <taxon>Papilionoidea</taxon>
        <taxon>Papilionidae</taxon>
        <taxon>Parnassiinae</taxon>
        <taxon>Parnassini</taxon>
        <taxon>Parnassius</taxon>
        <taxon>Parnassius</taxon>
    </lineage>
</organism>
<evidence type="ECO:0000256" key="2">
    <source>
        <dbReference type="ARBA" id="ARBA00022771"/>
    </source>
</evidence>
<keyword evidence="8" id="KW-1185">Reference proteome</keyword>
<evidence type="ECO:0000259" key="6">
    <source>
        <dbReference type="PROSITE" id="PS50950"/>
    </source>
</evidence>
<sequence length="457" mass="52228">MSKLRKCCVVGCNANNKTHRLFNFPKDDKLRELWLSFLVPVNIKLSGLSKEQLLNRYVCQKHFDRQQFDGVGNRLAHGYPCLFTAREMMHGIPLDSSTAHALSDHNYGLPIAVLEDSNDFTTNTIINSQDHISDHNYVLECNVEKGPPIEEPKNSKTDGHTCVTDTLQITKPVEIVPNLSIASSKAESRANKLTKDCRCFIRRMKNIAVKENKLEKPFSERFDAAKILSHNLLFNKSFGKMTQQAQDFLLMQLKMASKKKKAMRYTTNEKLLSLSLMKESPKGYRLLQKIFNLPTKRTLNRLAENIKFNVGLNDNIFELLKHKVKKWDTKKKLCSVLFDEVALTSHLTYDESQDEIIGFKDFGNEKEFKLCDHALVFMLKGVCSNWRQPIAYYFCEGTTAAAVVVRIFKDIITEVSQSGLIPLALVCDQGTTFRMAITMLKKDTTHRRNLNGKYNGK</sequence>
<evidence type="ECO:0000313" key="8">
    <source>
        <dbReference type="Proteomes" id="UP000691718"/>
    </source>
</evidence>
<evidence type="ECO:0000256" key="4">
    <source>
        <dbReference type="ARBA" id="ARBA00023125"/>
    </source>
</evidence>
<evidence type="ECO:0000256" key="1">
    <source>
        <dbReference type="ARBA" id="ARBA00022723"/>
    </source>
</evidence>
<feature type="domain" description="THAP-type" evidence="6">
    <location>
        <begin position="1"/>
        <end position="83"/>
    </location>
</feature>
<dbReference type="Proteomes" id="UP000691718">
    <property type="component" value="Unassembled WGS sequence"/>
</dbReference>
<keyword evidence="2 5" id="KW-0863">Zinc-finger</keyword>
<dbReference type="InterPro" id="IPR006612">
    <property type="entry name" value="THAP_Znf"/>
</dbReference>
<proteinExistence type="predicted"/>
<reference evidence="7" key="1">
    <citation type="submission" date="2021-04" db="EMBL/GenBank/DDBJ databases">
        <authorList>
            <person name="Tunstrom K."/>
        </authorList>
    </citation>
    <scope>NUCLEOTIDE SEQUENCE</scope>
</reference>
<comment type="caution">
    <text evidence="7">The sequence shown here is derived from an EMBL/GenBank/DDBJ whole genome shotgun (WGS) entry which is preliminary data.</text>
</comment>
<dbReference type="Pfam" id="PF05485">
    <property type="entry name" value="THAP"/>
    <property type="match status" value="1"/>
</dbReference>
<dbReference type="Pfam" id="PF21787">
    <property type="entry name" value="TNP-like_RNaseH_N"/>
    <property type="match status" value="1"/>
</dbReference>
<protein>
    <submittedName>
        <fullName evidence="7">(apollo) hypothetical protein</fullName>
    </submittedName>
</protein>
<keyword evidence="1" id="KW-0479">Metal-binding</keyword>